<reference evidence="1 2" key="1">
    <citation type="submission" date="2019-11" db="EMBL/GenBank/DDBJ databases">
        <title>Spirosoma endbachense sp. nov., isolated from a natural salt meadow.</title>
        <authorList>
            <person name="Rojas J."/>
            <person name="Ambika Manirajan B."/>
            <person name="Ratering S."/>
            <person name="Suarez C."/>
            <person name="Geissler-Plaum R."/>
            <person name="Schnell S."/>
        </authorList>
    </citation>
    <scope>NUCLEOTIDE SEQUENCE [LARGE SCALE GENOMIC DNA]</scope>
    <source>
        <strain evidence="1 2">I-24</strain>
    </source>
</reference>
<dbReference type="KEGG" id="senf:GJR95_41110"/>
<dbReference type="Pfam" id="PF07087">
    <property type="entry name" value="DUF1353"/>
    <property type="match status" value="1"/>
</dbReference>
<gene>
    <name evidence="1" type="ORF">GJR95_41110</name>
</gene>
<sequence length="251" mass="28490">MCNIRLIISTVLLCKPILVAYVSHSELTIHYTLRKWLLFCCVPMLIGASGWTPSEGQFLGSVVAQWIDAEGDHHKMRLLNDFGFTDFKGKTWQVPKGVLIDDSSIPKALWVQVGSPLTGPYREAVVLHNYYCNYKKEPWFLVHRMFYEACLTAGLPEVKAKLLFAGVFATSQRWLPVYGKSGISATTLTFQGYQLSNVSISEVEFKEAEEWIEMKNPSLDEIVIRLHCLIKAKKEKRLFKPNDLNNAVSSN</sequence>
<proteinExistence type="predicted"/>
<protein>
    <submittedName>
        <fullName evidence="1">DUF1353 domain-containing protein</fullName>
    </submittedName>
</protein>
<evidence type="ECO:0000313" key="1">
    <source>
        <dbReference type="EMBL" id="QHW01045.1"/>
    </source>
</evidence>
<name>A0A6P1W808_9BACT</name>
<evidence type="ECO:0000313" key="2">
    <source>
        <dbReference type="Proteomes" id="UP000464577"/>
    </source>
</evidence>
<organism evidence="1 2">
    <name type="scientific">Spirosoma endbachense</name>
    <dbReference type="NCBI Taxonomy" id="2666025"/>
    <lineage>
        <taxon>Bacteria</taxon>
        <taxon>Pseudomonadati</taxon>
        <taxon>Bacteroidota</taxon>
        <taxon>Cytophagia</taxon>
        <taxon>Cytophagales</taxon>
        <taxon>Cytophagaceae</taxon>
        <taxon>Spirosoma</taxon>
    </lineage>
</organism>
<dbReference type="Proteomes" id="UP000464577">
    <property type="component" value="Chromosome"/>
</dbReference>
<keyword evidence="2" id="KW-1185">Reference proteome</keyword>
<dbReference type="AlphaFoldDB" id="A0A6P1W808"/>
<dbReference type="EMBL" id="CP045997">
    <property type="protein sequence ID" value="QHW01045.1"/>
    <property type="molecule type" value="Genomic_DNA"/>
</dbReference>
<accession>A0A6P1W808</accession>
<dbReference type="InterPro" id="IPR010767">
    <property type="entry name" value="Phage_CGC-2007_Cje0229"/>
</dbReference>